<dbReference type="AlphaFoldDB" id="A0AA88NQL5"/>
<dbReference type="Proteomes" id="UP001187315">
    <property type="component" value="Unassembled WGS sequence"/>
</dbReference>
<proteinExistence type="predicted"/>
<evidence type="ECO:0000256" key="1">
    <source>
        <dbReference type="SAM" id="MobiDB-lite"/>
    </source>
</evidence>
<reference evidence="2" key="1">
    <citation type="submission" date="2023-08" db="EMBL/GenBank/DDBJ databases">
        <title>Pelteobagrus vachellii genome.</title>
        <authorList>
            <person name="Liu H."/>
        </authorList>
    </citation>
    <scope>NUCLEOTIDE SEQUENCE</scope>
    <source>
        <strain evidence="2">PRFRI_2022a</strain>
        <tissue evidence="2">Muscle</tissue>
    </source>
</reference>
<feature type="compositionally biased region" description="Polar residues" evidence="1">
    <location>
        <begin position="130"/>
        <end position="149"/>
    </location>
</feature>
<sequence>MTRVVRPLIRPTLLVMEVKEVDVYDQLAIREPFEYVEPNNNDVCETETEKKDPGFRHVTANSLYHGETPRPPTKRLSSAEPRFHHREHDGPTTVLAENIEGKAGGKTTHCIHEGSRRPQRPYDFQRDPSENTPSSSGTPEQNLKTSKSLKNVMKTFPCQKT</sequence>
<gene>
    <name evidence="2" type="ORF">Q7C36_003816</name>
</gene>
<organism evidence="2 3">
    <name type="scientific">Tachysurus vachellii</name>
    <name type="common">Darkbarbel catfish</name>
    <name type="synonym">Pelteobagrus vachellii</name>
    <dbReference type="NCBI Taxonomy" id="175792"/>
    <lineage>
        <taxon>Eukaryota</taxon>
        <taxon>Metazoa</taxon>
        <taxon>Chordata</taxon>
        <taxon>Craniata</taxon>
        <taxon>Vertebrata</taxon>
        <taxon>Euteleostomi</taxon>
        <taxon>Actinopterygii</taxon>
        <taxon>Neopterygii</taxon>
        <taxon>Teleostei</taxon>
        <taxon>Ostariophysi</taxon>
        <taxon>Siluriformes</taxon>
        <taxon>Bagridae</taxon>
        <taxon>Tachysurus</taxon>
    </lineage>
</organism>
<accession>A0AA88NQL5</accession>
<keyword evidence="3" id="KW-1185">Reference proteome</keyword>
<evidence type="ECO:0000313" key="3">
    <source>
        <dbReference type="Proteomes" id="UP001187315"/>
    </source>
</evidence>
<comment type="caution">
    <text evidence="2">The sequence shown here is derived from an EMBL/GenBank/DDBJ whole genome shotgun (WGS) entry which is preliminary data.</text>
</comment>
<feature type="region of interest" description="Disordered" evidence="1">
    <location>
        <begin position="60"/>
        <end position="161"/>
    </location>
</feature>
<evidence type="ECO:0000313" key="2">
    <source>
        <dbReference type="EMBL" id="KAK2864662.1"/>
    </source>
</evidence>
<protein>
    <submittedName>
        <fullName evidence="2">Uncharacterized protein</fullName>
    </submittedName>
</protein>
<dbReference type="EMBL" id="JAVHJS010000003">
    <property type="protein sequence ID" value="KAK2864662.1"/>
    <property type="molecule type" value="Genomic_DNA"/>
</dbReference>
<name>A0AA88NQL5_TACVA</name>